<proteinExistence type="predicted"/>
<name>A0A8S5TR95_9CAUD</name>
<reference evidence="1" key="1">
    <citation type="journal article" date="2021" name="Proc. Natl. Acad. Sci. U.S.A.">
        <title>A Catalog of Tens of Thousands of Viruses from Human Metagenomes Reveals Hidden Associations with Chronic Diseases.</title>
        <authorList>
            <person name="Tisza M.J."/>
            <person name="Buck C.B."/>
        </authorList>
    </citation>
    <scope>NUCLEOTIDE SEQUENCE</scope>
    <source>
        <strain evidence="1">Ctss15</strain>
    </source>
</reference>
<protein>
    <submittedName>
        <fullName evidence="1">Uncharacterized protein</fullName>
    </submittedName>
</protein>
<organism evidence="1">
    <name type="scientific">Siphoviridae sp. ctss15</name>
    <dbReference type="NCBI Taxonomy" id="2825699"/>
    <lineage>
        <taxon>Viruses</taxon>
        <taxon>Duplodnaviria</taxon>
        <taxon>Heunggongvirae</taxon>
        <taxon>Uroviricota</taxon>
        <taxon>Caudoviricetes</taxon>
    </lineage>
</organism>
<evidence type="ECO:0000313" key="1">
    <source>
        <dbReference type="EMBL" id="DAF84734.1"/>
    </source>
</evidence>
<dbReference type="EMBL" id="BK015908">
    <property type="protein sequence ID" value="DAF84734.1"/>
    <property type="molecule type" value="Genomic_DNA"/>
</dbReference>
<sequence>MLPAPAPWPYIADFTRPEGLQRRPHWALVFPLAVLPLKLSHHRLLLYICSTITLRRFPPTVQFSASVVISM</sequence>
<accession>A0A8S5TR95</accession>